<gene>
    <name evidence="6" type="ORF">VTK73DRAFT_4180</name>
</gene>
<keyword evidence="4" id="KW-1133">Transmembrane helix</keyword>
<comment type="caution">
    <text evidence="6">The sequence shown here is derived from an EMBL/GenBank/DDBJ whole genome shotgun (WGS) entry which is preliminary data.</text>
</comment>
<dbReference type="PANTHER" id="PTHR15231">
    <property type="entry name" value="PHOSPHATIDYLINOSITOL N-ACETYLGLUCOSAMINYLTRANSFERASE SUBUNIT H"/>
    <property type="match status" value="1"/>
</dbReference>
<comment type="pathway">
    <text evidence="1">Glycolipid biosynthesis; glycosylphosphatidylinositol-anchor biosynthesis.</text>
</comment>
<dbReference type="InterPro" id="IPR044215">
    <property type="entry name" value="PIG-H"/>
</dbReference>
<evidence type="ECO:0000313" key="6">
    <source>
        <dbReference type="EMBL" id="KAL1867442.1"/>
    </source>
</evidence>
<keyword evidence="4" id="KW-0812">Transmembrane</keyword>
<dbReference type="Proteomes" id="UP001586593">
    <property type="component" value="Unassembled WGS sequence"/>
</dbReference>
<evidence type="ECO:0000256" key="1">
    <source>
        <dbReference type="ARBA" id="ARBA00004687"/>
    </source>
</evidence>
<evidence type="ECO:0000259" key="5">
    <source>
        <dbReference type="Pfam" id="PF10181"/>
    </source>
</evidence>
<comment type="similarity">
    <text evidence="2">Belongs to the PIGH family.</text>
</comment>
<dbReference type="EMBL" id="JAZHXJ010000240">
    <property type="protein sequence ID" value="KAL1867442.1"/>
    <property type="molecule type" value="Genomic_DNA"/>
</dbReference>
<evidence type="ECO:0000313" key="7">
    <source>
        <dbReference type="Proteomes" id="UP001586593"/>
    </source>
</evidence>
<reference evidence="6 7" key="1">
    <citation type="journal article" date="2024" name="Commun. Biol.">
        <title>Comparative genomic analysis of thermophilic fungi reveals convergent evolutionary adaptations and gene losses.</title>
        <authorList>
            <person name="Steindorff A.S."/>
            <person name="Aguilar-Pontes M.V."/>
            <person name="Robinson A.J."/>
            <person name="Andreopoulos B."/>
            <person name="LaButti K."/>
            <person name="Kuo A."/>
            <person name="Mondo S."/>
            <person name="Riley R."/>
            <person name="Otillar R."/>
            <person name="Haridas S."/>
            <person name="Lipzen A."/>
            <person name="Grimwood J."/>
            <person name="Schmutz J."/>
            <person name="Clum A."/>
            <person name="Reid I.D."/>
            <person name="Moisan M.C."/>
            <person name="Butler G."/>
            <person name="Nguyen T.T.M."/>
            <person name="Dewar K."/>
            <person name="Conant G."/>
            <person name="Drula E."/>
            <person name="Henrissat B."/>
            <person name="Hansel C."/>
            <person name="Singer S."/>
            <person name="Hutchinson M.I."/>
            <person name="de Vries R.P."/>
            <person name="Natvig D.O."/>
            <person name="Powell A.J."/>
            <person name="Tsang A."/>
            <person name="Grigoriev I.V."/>
        </authorList>
    </citation>
    <scope>NUCLEOTIDE SEQUENCE [LARGE SCALE GENOMIC DNA]</scope>
    <source>
        <strain evidence="6 7">ATCC 24622</strain>
    </source>
</reference>
<accession>A0ABR3WVG2</accession>
<feature type="domain" description="Phosphatidylinositol N-acetylglucosaminyltransferase subunit H conserved" evidence="5">
    <location>
        <begin position="174"/>
        <end position="271"/>
    </location>
</feature>
<name>A0ABR3WVG2_9PEZI</name>
<feature type="region of interest" description="Disordered" evidence="3">
    <location>
        <begin position="66"/>
        <end position="87"/>
    </location>
</feature>
<dbReference type="InterPro" id="IPR019328">
    <property type="entry name" value="PIGH-H_dom"/>
</dbReference>
<proteinExistence type="inferred from homology"/>
<evidence type="ECO:0000256" key="4">
    <source>
        <dbReference type="SAM" id="Phobius"/>
    </source>
</evidence>
<dbReference type="PANTHER" id="PTHR15231:SF1">
    <property type="entry name" value="PHOSPHATIDYLINOSITOL N-ACETYLGLUCOSAMINYLTRANSFERASE SUBUNIT H"/>
    <property type="match status" value="1"/>
</dbReference>
<dbReference type="Pfam" id="PF10181">
    <property type="entry name" value="PIG-H"/>
    <property type="match status" value="1"/>
</dbReference>
<evidence type="ECO:0000256" key="3">
    <source>
        <dbReference type="SAM" id="MobiDB-lite"/>
    </source>
</evidence>
<keyword evidence="4" id="KW-0472">Membrane</keyword>
<keyword evidence="7" id="KW-1185">Reference proteome</keyword>
<feature type="transmembrane region" description="Helical" evidence="4">
    <location>
        <begin position="145"/>
        <end position="166"/>
    </location>
</feature>
<evidence type="ECO:0000256" key="2">
    <source>
        <dbReference type="ARBA" id="ARBA00009610"/>
    </source>
</evidence>
<sequence length="305" mass="32772">MLTTSPYLHIRRPSPTTAEFTVSTRPPLTVGLRLMLLAVLLTRFVLALAVFLLLNAEWTLCPLANSSSPDTTSVSGLRSSSPEAAGDSIAERTTLEVTAATKSSRSATGTVAASSAPASSVNPAVAIESRLTLWASTLTEMARRIAMIVPAWVLLPVCVLALWAVVTRVHTTESLLVLRGLGIQTASTGSTYLSSSLCLPSPFSLPFLSFGNGPATVGAGGGISTVSEVTRFIPTEKIRDVLINEAFRGFEVRYYLVIVVEGEEDVVVVFPKLLPRRKIVETVWRGVRECLYQPDAGVRRLDDKN</sequence>
<feature type="compositionally biased region" description="Polar residues" evidence="3">
    <location>
        <begin position="66"/>
        <end position="82"/>
    </location>
</feature>
<organism evidence="6 7">
    <name type="scientific">Phialemonium thermophilum</name>
    <dbReference type="NCBI Taxonomy" id="223376"/>
    <lineage>
        <taxon>Eukaryota</taxon>
        <taxon>Fungi</taxon>
        <taxon>Dikarya</taxon>
        <taxon>Ascomycota</taxon>
        <taxon>Pezizomycotina</taxon>
        <taxon>Sordariomycetes</taxon>
        <taxon>Sordariomycetidae</taxon>
        <taxon>Cephalothecales</taxon>
        <taxon>Cephalothecaceae</taxon>
        <taxon>Phialemonium</taxon>
    </lineage>
</organism>
<feature type="transmembrane region" description="Helical" evidence="4">
    <location>
        <begin position="34"/>
        <end position="54"/>
    </location>
</feature>
<protein>
    <recommendedName>
        <fullName evidence="5">Phosphatidylinositol N-acetylglucosaminyltransferase subunit H conserved domain-containing protein</fullName>
    </recommendedName>
</protein>